<feature type="domain" description="PAC" evidence="15">
    <location>
        <begin position="531"/>
        <end position="583"/>
    </location>
</feature>
<evidence type="ECO:0000256" key="13">
    <source>
        <dbReference type="ARBA" id="ARBA00022991"/>
    </source>
</evidence>
<dbReference type="SUPFAM" id="SSF55785">
    <property type="entry name" value="PYP-like sensor domain (PAS domain)"/>
    <property type="match status" value="4"/>
</dbReference>
<dbReference type="SMART" id="SM00086">
    <property type="entry name" value="PAC"/>
    <property type="match status" value="2"/>
</dbReference>
<dbReference type="RefSeq" id="WP_127728928.1">
    <property type="nucleotide sequence ID" value="NZ_SACP01000009.1"/>
</dbReference>
<organism evidence="16 17">
    <name type="scientific">Methylobacterium oryzihabitans</name>
    <dbReference type="NCBI Taxonomy" id="2499852"/>
    <lineage>
        <taxon>Bacteria</taxon>
        <taxon>Pseudomonadati</taxon>
        <taxon>Pseudomonadota</taxon>
        <taxon>Alphaproteobacteria</taxon>
        <taxon>Hyphomicrobiales</taxon>
        <taxon>Methylobacteriaceae</taxon>
        <taxon>Methylobacterium</taxon>
    </lineage>
</organism>
<sequence length="1062" mass="116389">MTSSSILDPERLASLDSYSVLDSAPEEGFDDIVRLAARLCETPVALVSLVAHDRQWFKAKVGFPQCETELDRSVCKFVLVEPDLLVIPDLTRDARTATNPLVTGELGIRFYAGAPLRMTDGAVLGSLCVIDTAPRPGGLTPEQADDLRALSRQVSSLLALRRTAASERRAQDAAETNAARLERISAAQEASEDRYRVLYENIDAGFCICEVKFGEDGRAVDHRVLAANPAFERHTGLSNVVGRWANEIAPGIEQHWHDAYGQVAKTGEPLRFEGEAAPLGRWYDAHLFPVGGGRVAMLIADTTARRQAEAALRSSEALARENSQRVQLALEAGAIIGTWNWDIPSDRFTVDEAFAHSFGLDPALGREGIPLAQIVATVHPDDKVGLADAITKAILRGGTYAHQYRVRRLDGRYYWIEASGRVDMADDGTPLSFPGVLLDIEARRAAEAALRTAEERLQMALTASGAVGLWDWMVDSDLLHGDAQFARLYGLDPDRTAAGLTMEQYQGFVVPEDLAPLRAAIRETFDHAAPFQIEYRLAIPDQALRWVECKGQLIPDEAGRAVRFSGTAVDISERKLAEVLLADSEAHWRGLFERLSEGFIVGEVVRGSDGAITDWRYIDVNRAWGELVGIDPSTVLGRTLREVLPDVEDVWVDEFAEVVRTGRGVTFTRQVGSLARWYEGRAFSLGAERFGVIFLDVTERLQASRQQDALLRLGEVLRDVRTRSEIASAAAEIAGFTLGLSRAGYGSVDVGREEITVEQDWALPGLDSIAGPHAFRTYGSYIELLKRGETVIIGDTARDPLTADTADALLQVQTRALINLPILEHGQFVALFFLLAAEPRDWSEGELSFIRTVADRTRSAVARIEAEERQDLLNRELSHRLKNTLAVVQSIASQTLKGVTERDVVENYERRIIALSRAHDVLLQGNYAAASLRTVIGTVLGLLAPKDQLIVEGEDVPLGPQAALSLSLLLHELATNASKYGAWSVSGGTVTVTWHTEPGPEATFVLDWRERGGPPAMEPTRRGFGSRLIRTGLLGTRQTVLNYLGSGFEAEFRAPDAQVRST</sequence>
<dbReference type="InterPro" id="IPR029016">
    <property type="entry name" value="GAF-like_dom_sf"/>
</dbReference>
<dbReference type="AlphaFoldDB" id="A0A437P824"/>
<dbReference type="InterPro" id="IPR000014">
    <property type="entry name" value="PAS"/>
</dbReference>
<dbReference type="Pfam" id="PF01590">
    <property type="entry name" value="GAF"/>
    <property type="match status" value="2"/>
</dbReference>
<dbReference type="GO" id="GO:0009881">
    <property type="term" value="F:photoreceptor activity"/>
    <property type="evidence" value="ECO:0007669"/>
    <property type="project" value="UniProtKB-KW"/>
</dbReference>
<dbReference type="CDD" id="cd00130">
    <property type="entry name" value="PAS"/>
    <property type="match status" value="2"/>
</dbReference>
<dbReference type="InterPro" id="IPR013656">
    <property type="entry name" value="PAS_4"/>
</dbReference>
<dbReference type="OrthoDB" id="341208at2"/>
<accession>A0A437P824</accession>
<dbReference type="Gene3D" id="2.10.70.100">
    <property type="match status" value="1"/>
</dbReference>
<keyword evidence="5" id="KW-0597">Phosphoprotein</keyword>
<evidence type="ECO:0000259" key="15">
    <source>
        <dbReference type="PROSITE" id="PS50113"/>
    </source>
</evidence>
<dbReference type="Pfam" id="PF08448">
    <property type="entry name" value="PAS_4"/>
    <property type="match status" value="2"/>
</dbReference>
<dbReference type="InterPro" id="IPR000700">
    <property type="entry name" value="PAS-assoc_C"/>
</dbReference>
<evidence type="ECO:0000256" key="12">
    <source>
        <dbReference type="ARBA" id="ARBA00022840"/>
    </source>
</evidence>
<dbReference type="PROSITE" id="PS50113">
    <property type="entry name" value="PAC"/>
    <property type="match status" value="2"/>
</dbReference>
<dbReference type="GO" id="GO:0005524">
    <property type="term" value="F:ATP binding"/>
    <property type="evidence" value="ECO:0007669"/>
    <property type="project" value="UniProtKB-KW"/>
</dbReference>
<keyword evidence="12" id="KW-0067">ATP-binding</keyword>
<evidence type="ECO:0000256" key="5">
    <source>
        <dbReference type="ARBA" id="ARBA00022553"/>
    </source>
</evidence>
<evidence type="ECO:0000256" key="2">
    <source>
        <dbReference type="ARBA" id="ARBA00012438"/>
    </source>
</evidence>
<dbReference type="InterPro" id="IPR001610">
    <property type="entry name" value="PAC"/>
</dbReference>
<dbReference type="InterPro" id="IPR013655">
    <property type="entry name" value="PAS_fold_3"/>
</dbReference>
<keyword evidence="6" id="KW-0716">Sensory transduction</keyword>
<dbReference type="InterPro" id="IPR035965">
    <property type="entry name" value="PAS-like_dom_sf"/>
</dbReference>
<keyword evidence="4" id="KW-0600">Photoreceptor protein</keyword>
<dbReference type="InterPro" id="IPR036890">
    <property type="entry name" value="HATPase_C_sf"/>
</dbReference>
<evidence type="ECO:0000256" key="10">
    <source>
        <dbReference type="ARBA" id="ARBA00022741"/>
    </source>
</evidence>
<evidence type="ECO:0000256" key="9">
    <source>
        <dbReference type="ARBA" id="ARBA00022679"/>
    </source>
</evidence>
<dbReference type="SUPFAM" id="SSF55874">
    <property type="entry name" value="ATPase domain of HSP90 chaperone/DNA topoisomerase II/histidine kinase"/>
    <property type="match status" value="1"/>
</dbReference>
<evidence type="ECO:0000256" key="7">
    <source>
        <dbReference type="ARBA" id="ARBA00022630"/>
    </source>
</evidence>
<evidence type="ECO:0000313" key="17">
    <source>
        <dbReference type="Proteomes" id="UP000286997"/>
    </source>
</evidence>
<evidence type="ECO:0000256" key="3">
    <source>
        <dbReference type="ARBA" id="ARBA00021740"/>
    </source>
</evidence>
<dbReference type="Gene3D" id="3.30.450.20">
    <property type="entry name" value="PAS domain"/>
    <property type="match status" value="4"/>
</dbReference>
<protein>
    <recommendedName>
        <fullName evidence="3">Blue-light-activated histidine kinase</fullName>
        <ecNumber evidence="2">2.7.13.3</ecNumber>
    </recommendedName>
</protein>
<dbReference type="EMBL" id="SACP01000009">
    <property type="protein sequence ID" value="RVU18450.1"/>
    <property type="molecule type" value="Genomic_DNA"/>
</dbReference>
<feature type="domain" description="PAC" evidence="15">
    <location>
        <begin position="400"/>
        <end position="452"/>
    </location>
</feature>
<dbReference type="SUPFAM" id="SSF55781">
    <property type="entry name" value="GAF domain-like"/>
    <property type="match status" value="2"/>
</dbReference>
<evidence type="ECO:0000256" key="6">
    <source>
        <dbReference type="ARBA" id="ARBA00022606"/>
    </source>
</evidence>
<evidence type="ECO:0000256" key="14">
    <source>
        <dbReference type="ARBA" id="ARBA00023170"/>
    </source>
</evidence>
<evidence type="ECO:0000313" key="16">
    <source>
        <dbReference type="EMBL" id="RVU18450.1"/>
    </source>
</evidence>
<evidence type="ECO:0000256" key="1">
    <source>
        <dbReference type="ARBA" id="ARBA00000085"/>
    </source>
</evidence>
<dbReference type="Proteomes" id="UP000286997">
    <property type="component" value="Unassembled WGS sequence"/>
</dbReference>
<keyword evidence="11" id="KW-0418">Kinase</keyword>
<gene>
    <name evidence="16" type="ORF">EOE48_11215</name>
</gene>
<name>A0A437P824_9HYPH</name>
<dbReference type="Gene3D" id="3.30.565.10">
    <property type="entry name" value="Histidine kinase-like ATPase, C-terminal domain"/>
    <property type="match status" value="1"/>
</dbReference>
<comment type="caution">
    <text evidence="16">The sequence shown here is derived from an EMBL/GenBank/DDBJ whole genome shotgun (WGS) entry which is preliminary data.</text>
</comment>
<evidence type="ECO:0000256" key="8">
    <source>
        <dbReference type="ARBA" id="ARBA00022643"/>
    </source>
</evidence>
<keyword evidence="14" id="KW-0675">Receptor</keyword>
<dbReference type="GO" id="GO:0004673">
    <property type="term" value="F:protein histidine kinase activity"/>
    <property type="evidence" value="ECO:0007669"/>
    <property type="project" value="UniProtKB-EC"/>
</dbReference>
<evidence type="ECO:0000256" key="11">
    <source>
        <dbReference type="ARBA" id="ARBA00022777"/>
    </source>
</evidence>
<dbReference type="SMART" id="SM00065">
    <property type="entry name" value="GAF"/>
    <property type="match status" value="2"/>
</dbReference>
<dbReference type="Pfam" id="PF07536">
    <property type="entry name" value="HWE_HK"/>
    <property type="match status" value="1"/>
</dbReference>
<keyword evidence="17" id="KW-1185">Reference proteome</keyword>
<dbReference type="EC" id="2.7.13.3" evidence="2"/>
<comment type="catalytic activity">
    <reaction evidence="1">
        <text>ATP + protein L-histidine = ADP + protein N-phospho-L-histidine.</text>
        <dbReference type="EC" id="2.7.13.3"/>
    </reaction>
</comment>
<dbReference type="InterPro" id="IPR011102">
    <property type="entry name" value="Sig_transdc_His_kinase_HWE"/>
</dbReference>
<dbReference type="Pfam" id="PF08447">
    <property type="entry name" value="PAS_3"/>
    <property type="match status" value="2"/>
</dbReference>
<keyword evidence="7" id="KW-0285">Flavoprotein</keyword>
<dbReference type="PANTHER" id="PTHR43102">
    <property type="entry name" value="SLR1143 PROTEIN"/>
    <property type="match status" value="1"/>
</dbReference>
<evidence type="ECO:0000256" key="4">
    <source>
        <dbReference type="ARBA" id="ARBA00022543"/>
    </source>
</evidence>
<dbReference type="SMART" id="SM00911">
    <property type="entry name" value="HWE_HK"/>
    <property type="match status" value="1"/>
</dbReference>
<dbReference type="Gene3D" id="3.30.450.40">
    <property type="match status" value="2"/>
</dbReference>
<proteinExistence type="predicted"/>
<keyword evidence="9" id="KW-0808">Transferase</keyword>
<keyword evidence="10" id="KW-0547">Nucleotide-binding</keyword>
<dbReference type="PANTHER" id="PTHR43102:SF2">
    <property type="entry name" value="GAF DOMAIN-CONTAINING PROTEIN"/>
    <property type="match status" value="1"/>
</dbReference>
<keyword evidence="8" id="KW-0288">FMN</keyword>
<dbReference type="InterPro" id="IPR003018">
    <property type="entry name" value="GAF"/>
</dbReference>
<keyword evidence="13" id="KW-0157">Chromophore</keyword>
<reference evidence="16 17" key="1">
    <citation type="submission" date="2019-01" db="EMBL/GenBank/DDBJ databases">
        <authorList>
            <person name="Chen W.-M."/>
        </authorList>
    </citation>
    <scope>NUCLEOTIDE SEQUENCE [LARGE SCALE GENOMIC DNA]</scope>
    <source>
        <strain evidence="16 17">TER-1</strain>
    </source>
</reference>